<dbReference type="InterPro" id="IPR050229">
    <property type="entry name" value="GlpE_sulfurtransferase"/>
</dbReference>
<dbReference type="RefSeq" id="WP_204708469.1">
    <property type="nucleotide sequence ID" value="NZ_JBHSZV010000062.1"/>
</dbReference>
<evidence type="ECO:0000313" key="3">
    <source>
        <dbReference type="Proteomes" id="UP001596410"/>
    </source>
</evidence>
<sequence length="103" mass="11588">MNQINVMTVGELEKALDENRDLVVIDVRENEEVAQGMIPTAKHIPLGQIPEEVDHLDSSKEYVMVCRSGKRSMNASEYLSAKGFHKLNNLEGGMLDWKGELVF</sequence>
<dbReference type="PROSITE" id="PS50206">
    <property type="entry name" value="RHODANESE_3"/>
    <property type="match status" value="1"/>
</dbReference>
<dbReference type="PANTHER" id="PTHR43031">
    <property type="entry name" value="FAD-DEPENDENT OXIDOREDUCTASE"/>
    <property type="match status" value="1"/>
</dbReference>
<dbReference type="Gene3D" id="3.40.250.10">
    <property type="entry name" value="Rhodanese-like domain"/>
    <property type="match status" value="1"/>
</dbReference>
<keyword evidence="3" id="KW-1185">Reference proteome</keyword>
<reference evidence="3" key="1">
    <citation type="journal article" date="2019" name="Int. J. Syst. Evol. Microbiol.">
        <title>The Global Catalogue of Microorganisms (GCM) 10K type strain sequencing project: providing services to taxonomists for standard genome sequencing and annotation.</title>
        <authorList>
            <consortium name="The Broad Institute Genomics Platform"/>
            <consortium name="The Broad Institute Genome Sequencing Center for Infectious Disease"/>
            <person name="Wu L."/>
            <person name="Ma J."/>
        </authorList>
    </citation>
    <scope>NUCLEOTIDE SEQUENCE [LARGE SCALE GENOMIC DNA]</scope>
    <source>
        <strain evidence="3">CGMCC 4.1621</strain>
    </source>
</reference>
<dbReference type="Proteomes" id="UP001596410">
    <property type="component" value="Unassembled WGS sequence"/>
</dbReference>
<evidence type="ECO:0000313" key="2">
    <source>
        <dbReference type="EMBL" id="MFC7063905.1"/>
    </source>
</evidence>
<dbReference type="Pfam" id="PF00581">
    <property type="entry name" value="Rhodanese"/>
    <property type="match status" value="1"/>
</dbReference>
<accession>A0ABW2ESI9</accession>
<dbReference type="CDD" id="cd00158">
    <property type="entry name" value="RHOD"/>
    <property type="match status" value="1"/>
</dbReference>
<dbReference type="InterPro" id="IPR001763">
    <property type="entry name" value="Rhodanese-like_dom"/>
</dbReference>
<dbReference type="PANTHER" id="PTHR43031:SF17">
    <property type="entry name" value="SULFURTRANSFERASE YTWF-RELATED"/>
    <property type="match status" value="1"/>
</dbReference>
<dbReference type="SUPFAM" id="SSF52821">
    <property type="entry name" value="Rhodanese/Cell cycle control phosphatase"/>
    <property type="match status" value="1"/>
</dbReference>
<name>A0ABW2ESI9_9BACI</name>
<protein>
    <submittedName>
        <fullName evidence="2">Rhodanese-like domain-containing protein</fullName>
    </submittedName>
</protein>
<dbReference type="SMART" id="SM00450">
    <property type="entry name" value="RHOD"/>
    <property type="match status" value="1"/>
</dbReference>
<dbReference type="InterPro" id="IPR036873">
    <property type="entry name" value="Rhodanese-like_dom_sf"/>
</dbReference>
<comment type="caution">
    <text evidence="2">The sequence shown here is derived from an EMBL/GenBank/DDBJ whole genome shotgun (WGS) entry which is preliminary data.</text>
</comment>
<evidence type="ECO:0000259" key="1">
    <source>
        <dbReference type="PROSITE" id="PS50206"/>
    </source>
</evidence>
<organism evidence="2 3">
    <name type="scientific">Halobacillus seohaensis</name>
    <dbReference type="NCBI Taxonomy" id="447421"/>
    <lineage>
        <taxon>Bacteria</taxon>
        <taxon>Bacillati</taxon>
        <taxon>Bacillota</taxon>
        <taxon>Bacilli</taxon>
        <taxon>Bacillales</taxon>
        <taxon>Bacillaceae</taxon>
        <taxon>Halobacillus</taxon>
    </lineage>
</organism>
<feature type="domain" description="Rhodanese" evidence="1">
    <location>
        <begin position="18"/>
        <end position="102"/>
    </location>
</feature>
<gene>
    <name evidence="2" type="ORF">ACFQIC_19080</name>
</gene>
<proteinExistence type="predicted"/>
<dbReference type="EMBL" id="JBHSZV010000062">
    <property type="protein sequence ID" value="MFC7063905.1"/>
    <property type="molecule type" value="Genomic_DNA"/>
</dbReference>